<gene>
    <name evidence="1" type="ORF">BU26DRAFT_345968</name>
</gene>
<organism evidence="1 2">
    <name type="scientific">Trematosphaeria pertusa</name>
    <dbReference type="NCBI Taxonomy" id="390896"/>
    <lineage>
        <taxon>Eukaryota</taxon>
        <taxon>Fungi</taxon>
        <taxon>Dikarya</taxon>
        <taxon>Ascomycota</taxon>
        <taxon>Pezizomycotina</taxon>
        <taxon>Dothideomycetes</taxon>
        <taxon>Pleosporomycetidae</taxon>
        <taxon>Pleosporales</taxon>
        <taxon>Massarineae</taxon>
        <taxon>Trematosphaeriaceae</taxon>
        <taxon>Trematosphaeria</taxon>
    </lineage>
</organism>
<proteinExistence type="predicted"/>
<dbReference type="AlphaFoldDB" id="A0A6A6IBB0"/>
<name>A0A6A6IBB0_9PLEO</name>
<accession>A0A6A6IBB0</accession>
<sequence>MPTYRPRSARTPKTCEGGILALGIVITLFDFKTMLSSRFFLPVVLFHGPAVGDVRMHVLPPKACAPPTHTHAVLELRRIEDHVGESPKADALRAVTILARKLSSSQHWLGR</sequence>
<dbReference type="Proteomes" id="UP000800094">
    <property type="component" value="Unassembled WGS sequence"/>
</dbReference>
<keyword evidence="2" id="KW-1185">Reference proteome</keyword>
<dbReference type="EMBL" id="ML987197">
    <property type="protein sequence ID" value="KAF2247348.1"/>
    <property type="molecule type" value="Genomic_DNA"/>
</dbReference>
<evidence type="ECO:0000313" key="2">
    <source>
        <dbReference type="Proteomes" id="UP000800094"/>
    </source>
</evidence>
<protein>
    <submittedName>
        <fullName evidence="1">Uncharacterized protein</fullName>
    </submittedName>
</protein>
<dbReference type="GeneID" id="54575709"/>
<evidence type="ECO:0000313" key="1">
    <source>
        <dbReference type="EMBL" id="KAF2247348.1"/>
    </source>
</evidence>
<dbReference type="RefSeq" id="XP_033682352.1">
    <property type="nucleotide sequence ID" value="XM_033822379.1"/>
</dbReference>
<reference evidence="1" key="1">
    <citation type="journal article" date="2020" name="Stud. Mycol.">
        <title>101 Dothideomycetes genomes: a test case for predicting lifestyles and emergence of pathogens.</title>
        <authorList>
            <person name="Haridas S."/>
            <person name="Albert R."/>
            <person name="Binder M."/>
            <person name="Bloem J."/>
            <person name="Labutti K."/>
            <person name="Salamov A."/>
            <person name="Andreopoulos B."/>
            <person name="Baker S."/>
            <person name="Barry K."/>
            <person name="Bills G."/>
            <person name="Bluhm B."/>
            <person name="Cannon C."/>
            <person name="Castanera R."/>
            <person name="Culley D."/>
            <person name="Daum C."/>
            <person name="Ezra D."/>
            <person name="Gonzalez J."/>
            <person name="Henrissat B."/>
            <person name="Kuo A."/>
            <person name="Liang C."/>
            <person name="Lipzen A."/>
            <person name="Lutzoni F."/>
            <person name="Magnuson J."/>
            <person name="Mondo S."/>
            <person name="Nolan M."/>
            <person name="Ohm R."/>
            <person name="Pangilinan J."/>
            <person name="Park H.-J."/>
            <person name="Ramirez L."/>
            <person name="Alfaro M."/>
            <person name="Sun H."/>
            <person name="Tritt A."/>
            <person name="Yoshinaga Y."/>
            <person name="Zwiers L.-H."/>
            <person name="Turgeon B."/>
            <person name="Goodwin S."/>
            <person name="Spatafora J."/>
            <person name="Crous P."/>
            <person name="Grigoriev I."/>
        </authorList>
    </citation>
    <scope>NUCLEOTIDE SEQUENCE</scope>
    <source>
        <strain evidence="1">CBS 122368</strain>
    </source>
</reference>